<name>A0A1H6SC72_9EURY</name>
<dbReference type="STRING" id="1073996.SAMN05444271_10420"/>
<dbReference type="EMBL" id="FNYR01000004">
    <property type="protein sequence ID" value="SEI61355.1"/>
    <property type="molecule type" value="Genomic_DNA"/>
</dbReference>
<keyword evidence="2" id="KW-0804">Transcription</keyword>
<keyword evidence="1" id="KW-0805">Transcription regulation</keyword>
<evidence type="ECO:0000259" key="3">
    <source>
        <dbReference type="Pfam" id="PF04967"/>
    </source>
</evidence>
<evidence type="ECO:0000313" key="5">
    <source>
        <dbReference type="EMBL" id="SEI61355.1"/>
    </source>
</evidence>
<dbReference type="OrthoDB" id="202021at2157"/>
<dbReference type="PANTHER" id="PTHR34236:SF1">
    <property type="entry name" value="DIMETHYL SULFOXIDE REDUCTASE TRANSCRIPTIONAL ACTIVATOR"/>
    <property type="match status" value="1"/>
</dbReference>
<dbReference type="Proteomes" id="UP000198888">
    <property type="component" value="Unassembled WGS sequence"/>
</dbReference>
<feature type="domain" description="HTH bat-type" evidence="3">
    <location>
        <begin position="156"/>
        <end position="207"/>
    </location>
</feature>
<proteinExistence type="predicted"/>
<dbReference type="Pfam" id="PF15915">
    <property type="entry name" value="BAT"/>
    <property type="match status" value="1"/>
</dbReference>
<organism evidence="5 6">
    <name type="scientific">Halohasta litchfieldiae</name>
    <dbReference type="NCBI Taxonomy" id="1073996"/>
    <lineage>
        <taxon>Archaea</taxon>
        <taxon>Methanobacteriati</taxon>
        <taxon>Methanobacteriota</taxon>
        <taxon>Stenosarchaea group</taxon>
        <taxon>Halobacteria</taxon>
        <taxon>Halobacteriales</taxon>
        <taxon>Haloferacaceae</taxon>
        <taxon>Halohasta</taxon>
    </lineage>
</organism>
<protein>
    <submittedName>
        <fullName evidence="5">Predicted DNA binding protein, contains HTH domain</fullName>
    </submittedName>
</protein>
<gene>
    <name evidence="5" type="ORF">SAMN05444271_10420</name>
</gene>
<dbReference type="InterPro" id="IPR007050">
    <property type="entry name" value="HTH_bacterioopsin"/>
</dbReference>
<dbReference type="GeneID" id="35001991"/>
<dbReference type="KEGG" id="hae:halTADL_1174"/>
<dbReference type="AlphaFoldDB" id="A0A1H6SC72"/>
<feature type="domain" description="Bacterioopsin transcriptional activator GAF and HTH associated" evidence="4">
    <location>
        <begin position="6"/>
        <end position="148"/>
    </location>
</feature>
<evidence type="ECO:0000256" key="2">
    <source>
        <dbReference type="ARBA" id="ARBA00023163"/>
    </source>
</evidence>
<keyword evidence="6" id="KW-1185">Reference proteome</keyword>
<dbReference type="InterPro" id="IPR031803">
    <property type="entry name" value="BAT_GAF/HTH-assoc"/>
</dbReference>
<evidence type="ECO:0000256" key="1">
    <source>
        <dbReference type="ARBA" id="ARBA00023015"/>
    </source>
</evidence>
<sequence>MSLFGEFQVPAHAFALHETLTVLPGARIEVERVVATDSVLTPYFWVSAVDVEAFEDAAAADPSVQGLRQLDSFEDATLYRAEWTENVESVVYLSTQMNAVILEAVGTVDHWRLQMRFDGHEALGAFRDYCAEIDVGFQLLRLHELSQPLNGEQYGLTDRQADALRTAWEVGYFESPRAASLEAVADELGVSQQSVSNLLRRGHNALVESTLMATPESATI</sequence>
<dbReference type="Pfam" id="PF04967">
    <property type="entry name" value="HTH_10"/>
    <property type="match status" value="1"/>
</dbReference>
<dbReference type="PANTHER" id="PTHR34236">
    <property type="entry name" value="DIMETHYL SULFOXIDE REDUCTASE TRANSCRIPTIONAL ACTIVATOR"/>
    <property type="match status" value="1"/>
</dbReference>
<evidence type="ECO:0000259" key="4">
    <source>
        <dbReference type="Pfam" id="PF15915"/>
    </source>
</evidence>
<evidence type="ECO:0000313" key="6">
    <source>
        <dbReference type="Proteomes" id="UP000198888"/>
    </source>
</evidence>
<accession>A0A1H6SC72</accession>
<dbReference type="RefSeq" id="WP_089671163.1">
    <property type="nucleotide sequence ID" value="NZ_CP024845.1"/>
</dbReference>
<accession>A0A2H4Q0T9</accession>
<reference evidence="5 6" key="1">
    <citation type="submission" date="2016-10" db="EMBL/GenBank/DDBJ databases">
        <authorList>
            <person name="de Groot N.N."/>
        </authorList>
    </citation>
    <scope>NUCLEOTIDE SEQUENCE [LARGE SCALE GENOMIC DNA]</scope>
    <source>
        <strain evidence="5 6">DSM 22187</strain>
    </source>
</reference>